<dbReference type="PANTHER" id="PTHR12521">
    <property type="entry name" value="PROTEIN C6ORF130"/>
    <property type="match status" value="1"/>
</dbReference>
<proteinExistence type="inferred from homology"/>
<comment type="similarity">
    <text evidence="1">Belongs to the POA1 family.</text>
</comment>
<dbReference type="EC" id="3.1.3.84" evidence="2"/>
<dbReference type="InterPro" id="IPR043472">
    <property type="entry name" value="Macro_dom-like"/>
</dbReference>
<protein>
    <recommendedName>
        <fullName evidence="3">ADP-ribose 1''-phosphate phosphatase</fullName>
        <ecNumber evidence="2">3.1.3.84</ecNumber>
    </recommendedName>
</protein>
<keyword evidence="7" id="KW-1185">Reference proteome</keyword>
<dbReference type="Gene3D" id="3.40.220.10">
    <property type="entry name" value="Leucine Aminopeptidase, subunit E, domain 1"/>
    <property type="match status" value="1"/>
</dbReference>
<evidence type="ECO:0000256" key="4">
    <source>
        <dbReference type="ARBA" id="ARBA00034427"/>
    </source>
</evidence>
<gene>
    <name evidence="6" type="ORF">RNJ44_02130</name>
</gene>
<organism evidence="6 7">
    <name type="scientific">Nakaseomyces bracarensis</name>
    <dbReference type="NCBI Taxonomy" id="273131"/>
    <lineage>
        <taxon>Eukaryota</taxon>
        <taxon>Fungi</taxon>
        <taxon>Dikarya</taxon>
        <taxon>Ascomycota</taxon>
        <taxon>Saccharomycotina</taxon>
        <taxon>Saccharomycetes</taxon>
        <taxon>Saccharomycetales</taxon>
        <taxon>Saccharomycetaceae</taxon>
        <taxon>Nakaseomyces</taxon>
    </lineage>
</organism>
<evidence type="ECO:0000313" key="6">
    <source>
        <dbReference type="EMBL" id="KAL3229043.1"/>
    </source>
</evidence>
<dbReference type="PANTHER" id="PTHR12521:SF0">
    <property type="entry name" value="ADP-RIBOSE GLYCOHYDROLASE OARD1"/>
    <property type="match status" value="1"/>
</dbReference>
<dbReference type="InterPro" id="IPR050892">
    <property type="entry name" value="ADP-ribose_metab_enzymes"/>
</dbReference>
<dbReference type="PROSITE" id="PS51154">
    <property type="entry name" value="MACRO"/>
    <property type="match status" value="1"/>
</dbReference>
<reference evidence="6 7" key="1">
    <citation type="submission" date="2024-05" db="EMBL/GenBank/DDBJ databases">
        <title>Long read based assembly of the Candida bracarensis genome reveals expanded adhesin content.</title>
        <authorList>
            <person name="Marcet-Houben M."/>
            <person name="Ksiezopolska E."/>
            <person name="Gabaldon T."/>
        </authorList>
    </citation>
    <scope>NUCLEOTIDE SEQUENCE [LARGE SCALE GENOMIC DNA]</scope>
    <source>
        <strain evidence="6 7">CBM6</strain>
    </source>
</reference>
<evidence type="ECO:0000256" key="1">
    <source>
        <dbReference type="ARBA" id="ARBA00006575"/>
    </source>
</evidence>
<sequence length="179" mass="19879">MSNIRYLKGNILSTENYKRVIIHSCNANGAWGGGIAYQLAVKFPQAEEVYIDLCERFGNKLLGKCVLIPSFKDKNIIIGCLFTSSFGGGSHGSGNSILDYTEKSLNHLNDLLNSEFVSTDNANLDKEISKLKKMIDGNINDFTLEMPKINSGIFGVPWPQTESILKKFDGIIDFTVYEL</sequence>
<dbReference type="SUPFAM" id="SSF52949">
    <property type="entry name" value="Macro domain-like"/>
    <property type="match status" value="1"/>
</dbReference>
<evidence type="ECO:0000256" key="2">
    <source>
        <dbReference type="ARBA" id="ARBA00012983"/>
    </source>
</evidence>
<dbReference type="Pfam" id="PF01661">
    <property type="entry name" value="Macro"/>
    <property type="match status" value="1"/>
</dbReference>
<dbReference type="SMART" id="SM00506">
    <property type="entry name" value="A1pp"/>
    <property type="match status" value="1"/>
</dbReference>
<evidence type="ECO:0000259" key="5">
    <source>
        <dbReference type="PROSITE" id="PS51154"/>
    </source>
</evidence>
<feature type="domain" description="Macro" evidence="5">
    <location>
        <begin position="1"/>
        <end position="179"/>
    </location>
</feature>
<dbReference type="Proteomes" id="UP001623330">
    <property type="component" value="Unassembled WGS sequence"/>
</dbReference>
<accession>A0ABR4NMK1</accession>
<dbReference type="EMBL" id="JBEVYD010000012">
    <property type="protein sequence ID" value="KAL3229043.1"/>
    <property type="molecule type" value="Genomic_DNA"/>
</dbReference>
<name>A0ABR4NMK1_9SACH</name>
<evidence type="ECO:0000313" key="7">
    <source>
        <dbReference type="Proteomes" id="UP001623330"/>
    </source>
</evidence>
<dbReference type="InterPro" id="IPR002589">
    <property type="entry name" value="Macro_dom"/>
</dbReference>
<comment type="caution">
    <text evidence="6">The sequence shown here is derived from an EMBL/GenBank/DDBJ whole genome shotgun (WGS) entry which is preliminary data.</text>
</comment>
<comment type="catalytic activity">
    <reaction evidence="4">
        <text>ADP-alpha-D-ribose 1''-phosphate + H2O = ADP-D-ribose + phosphate</text>
        <dbReference type="Rhea" id="RHEA:25029"/>
        <dbReference type="ChEBI" id="CHEBI:15377"/>
        <dbReference type="ChEBI" id="CHEBI:43474"/>
        <dbReference type="ChEBI" id="CHEBI:57967"/>
        <dbReference type="ChEBI" id="CHEBI:58753"/>
        <dbReference type="EC" id="3.1.3.84"/>
    </reaction>
</comment>
<evidence type="ECO:0000256" key="3">
    <source>
        <dbReference type="ARBA" id="ARBA00019744"/>
    </source>
</evidence>